<name>A0ACB6Z4D2_THEGA</name>
<proteinExistence type="predicted"/>
<sequence>MSATPQPSTGLLAVGHQCSAQYCNLVDFLPFKCQHCEQKFCGEHYLPASHKCDKYDERKHNRVAPSCPLCNTPVAIPVGQDPNIRMELHITNDCSVMTGRTKESTQPRCASPRCKKLLFAPIRCDKCNQQFCAQHRFPSDHTCETTTTQIPSKPVTSTTSNANTKTQDLTNQVSAKSNAAMAAIKRSIASTKSAMKPNPSSSSTLQLPQPVQKSTSSSSKTSLNPLSKTDRRIKAERQSRMKAMEERAKKGLLSEEEKATLAAEKAKDKGEDCMIM</sequence>
<reference evidence="1" key="2">
    <citation type="journal article" date="2020" name="Nat. Commun.">
        <title>Large-scale genome sequencing of mycorrhizal fungi provides insights into the early evolution of symbiotic traits.</title>
        <authorList>
            <person name="Miyauchi S."/>
            <person name="Kiss E."/>
            <person name="Kuo A."/>
            <person name="Drula E."/>
            <person name="Kohler A."/>
            <person name="Sanchez-Garcia M."/>
            <person name="Morin E."/>
            <person name="Andreopoulos B."/>
            <person name="Barry K.W."/>
            <person name="Bonito G."/>
            <person name="Buee M."/>
            <person name="Carver A."/>
            <person name="Chen C."/>
            <person name="Cichocki N."/>
            <person name="Clum A."/>
            <person name="Culley D."/>
            <person name="Crous P.W."/>
            <person name="Fauchery L."/>
            <person name="Girlanda M."/>
            <person name="Hayes R.D."/>
            <person name="Keri Z."/>
            <person name="LaButti K."/>
            <person name="Lipzen A."/>
            <person name="Lombard V."/>
            <person name="Magnuson J."/>
            <person name="Maillard F."/>
            <person name="Murat C."/>
            <person name="Nolan M."/>
            <person name="Ohm R.A."/>
            <person name="Pangilinan J."/>
            <person name="Pereira M.F."/>
            <person name="Perotto S."/>
            <person name="Peter M."/>
            <person name="Pfister S."/>
            <person name="Riley R."/>
            <person name="Sitrit Y."/>
            <person name="Stielow J.B."/>
            <person name="Szollosi G."/>
            <person name="Zifcakova L."/>
            <person name="Stursova M."/>
            <person name="Spatafora J.W."/>
            <person name="Tedersoo L."/>
            <person name="Vaario L.M."/>
            <person name="Yamada A."/>
            <person name="Yan M."/>
            <person name="Wang P."/>
            <person name="Xu J."/>
            <person name="Bruns T."/>
            <person name="Baldrian P."/>
            <person name="Vilgalys R."/>
            <person name="Dunand C."/>
            <person name="Henrissat B."/>
            <person name="Grigoriev I.V."/>
            <person name="Hibbett D."/>
            <person name="Nagy L.G."/>
            <person name="Martin F.M."/>
        </authorList>
    </citation>
    <scope>NUCLEOTIDE SEQUENCE</scope>
    <source>
        <strain evidence="1">P2</strain>
    </source>
</reference>
<organism evidence="1 2">
    <name type="scientific">Thelephora ganbajun</name>
    <name type="common">Ganba fungus</name>
    <dbReference type="NCBI Taxonomy" id="370292"/>
    <lineage>
        <taxon>Eukaryota</taxon>
        <taxon>Fungi</taxon>
        <taxon>Dikarya</taxon>
        <taxon>Basidiomycota</taxon>
        <taxon>Agaricomycotina</taxon>
        <taxon>Agaricomycetes</taxon>
        <taxon>Thelephorales</taxon>
        <taxon>Thelephoraceae</taxon>
        <taxon>Thelephora</taxon>
    </lineage>
</organism>
<evidence type="ECO:0000313" key="1">
    <source>
        <dbReference type="EMBL" id="KAF9644589.1"/>
    </source>
</evidence>
<comment type="caution">
    <text evidence="1">The sequence shown here is derived from an EMBL/GenBank/DDBJ whole genome shotgun (WGS) entry which is preliminary data.</text>
</comment>
<dbReference type="EMBL" id="MU118129">
    <property type="protein sequence ID" value="KAF9644589.1"/>
    <property type="molecule type" value="Genomic_DNA"/>
</dbReference>
<reference evidence="1" key="1">
    <citation type="submission" date="2019-10" db="EMBL/GenBank/DDBJ databases">
        <authorList>
            <consortium name="DOE Joint Genome Institute"/>
            <person name="Kuo A."/>
            <person name="Miyauchi S."/>
            <person name="Kiss E."/>
            <person name="Drula E."/>
            <person name="Kohler A."/>
            <person name="Sanchez-Garcia M."/>
            <person name="Andreopoulos B."/>
            <person name="Barry K.W."/>
            <person name="Bonito G."/>
            <person name="Buee M."/>
            <person name="Carver A."/>
            <person name="Chen C."/>
            <person name="Cichocki N."/>
            <person name="Clum A."/>
            <person name="Culley D."/>
            <person name="Crous P.W."/>
            <person name="Fauchery L."/>
            <person name="Girlanda M."/>
            <person name="Hayes R."/>
            <person name="Keri Z."/>
            <person name="Labutti K."/>
            <person name="Lipzen A."/>
            <person name="Lombard V."/>
            <person name="Magnuson J."/>
            <person name="Maillard F."/>
            <person name="Morin E."/>
            <person name="Murat C."/>
            <person name="Nolan M."/>
            <person name="Ohm R."/>
            <person name="Pangilinan J."/>
            <person name="Pereira M."/>
            <person name="Perotto S."/>
            <person name="Peter M."/>
            <person name="Riley R."/>
            <person name="Sitrit Y."/>
            <person name="Stielow B."/>
            <person name="Szollosi G."/>
            <person name="Zifcakova L."/>
            <person name="Stursova M."/>
            <person name="Spatafora J.W."/>
            <person name="Tedersoo L."/>
            <person name="Vaario L.-M."/>
            <person name="Yamada A."/>
            <person name="Yan M."/>
            <person name="Wang P."/>
            <person name="Xu J."/>
            <person name="Bruns T."/>
            <person name="Baldrian P."/>
            <person name="Vilgalys R."/>
            <person name="Henrissat B."/>
            <person name="Grigoriev I.V."/>
            <person name="Hibbett D."/>
            <person name="Nagy L.G."/>
            <person name="Martin F.M."/>
        </authorList>
    </citation>
    <scope>NUCLEOTIDE SEQUENCE</scope>
    <source>
        <strain evidence="1">P2</strain>
    </source>
</reference>
<protein>
    <submittedName>
        <fullName evidence="1">Uncharacterized protein</fullName>
    </submittedName>
</protein>
<gene>
    <name evidence="1" type="ORF">BDM02DRAFT_3131665</name>
</gene>
<evidence type="ECO:0000313" key="2">
    <source>
        <dbReference type="Proteomes" id="UP000886501"/>
    </source>
</evidence>
<dbReference type="Proteomes" id="UP000886501">
    <property type="component" value="Unassembled WGS sequence"/>
</dbReference>
<keyword evidence="2" id="KW-1185">Reference proteome</keyword>
<accession>A0ACB6Z4D2</accession>